<dbReference type="PANTHER" id="PTHR42881:SF2">
    <property type="entry name" value="PROLYL ENDOPEPTIDASE"/>
    <property type="match status" value="1"/>
</dbReference>
<name>A0A5C4VZH2_9ACTN</name>
<dbReference type="PANTHER" id="PTHR42881">
    <property type="entry name" value="PROLYL ENDOPEPTIDASE"/>
    <property type="match status" value="1"/>
</dbReference>
<dbReference type="Gene3D" id="2.130.10.120">
    <property type="entry name" value="Prolyl oligopeptidase, N-terminal domain"/>
    <property type="match status" value="1"/>
</dbReference>
<dbReference type="EMBL" id="VDLX02000014">
    <property type="protein sequence ID" value="KAB8190826.1"/>
    <property type="molecule type" value="Genomic_DNA"/>
</dbReference>
<evidence type="ECO:0000256" key="5">
    <source>
        <dbReference type="ARBA" id="ARBA00022801"/>
    </source>
</evidence>
<gene>
    <name evidence="9" type="ORF">FH608_032710</name>
</gene>
<dbReference type="PRINTS" id="PR00862">
    <property type="entry name" value="PROLIGOPTASE"/>
</dbReference>
<dbReference type="Pfam" id="PF02897">
    <property type="entry name" value="Peptidase_S9_N"/>
    <property type="match status" value="1"/>
</dbReference>
<dbReference type="InterPro" id="IPR002470">
    <property type="entry name" value="Peptidase_S9A"/>
</dbReference>
<dbReference type="InterPro" id="IPR051167">
    <property type="entry name" value="Prolyl_oligopep/macrocyclase"/>
</dbReference>
<accession>A0A5C4VZH2</accession>
<accession>A0A5P9YYS1</accession>
<keyword evidence="4" id="KW-0645">Protease</keyword>
<dbReference type="InterPro" id="IPR001375">
    <property type="entry name" value="Peptidase_S9_cat"/>
</dbReference>
<dbReference type="GO" id="GO:0005829">
    <property type="term" value="C:cytosol"/>
    <property type="evidence" value="ECO:0007669"/>
    <property type="project" value="TreeGrafter"/>
</dbReference>
<sequence length="685" mass="75223">MTLDPYPTARREDTADILHGTSVPDPYRWLEDPDSPETKGWLLAQAELFGRERGEQRFKSRIAELLRSGSVGVPAWRGERQFFSRRTPDQEHAVYYVMEPDGTERALVDPMAIDPSGLTTLDAVQPDKEGRLLAYQISVGGDEESVLYVIDVTTGARVEGPIDRCRYSPVAWLPGGEAFYYVRRLPATEVPENETQFHRRVYLHRVGTSTEDDVMIFGEGLKMTNYYGVSVSRDGHWLQVSAHEGTAPRNDLWVADLTASPIERPELTVVQEGVDAQVGLVFGRDGRLYVHTDRDAPRGRVCVTDPVTPGFETWRDLVPEDPEAVLSDFAILDDLERPVMLVGWTRHAISEITVHDLETGERVGEVPTPGLGSIGGISERPEGGHEAWFGYTDNTTPPTIQRYDARTGETTLWASSPGAVEVPPVRTSQVVYRSKDGTDIRMLVISPADDASGPRPTVLYGYGGFGLSMTPGYSASILAWVEAGGVYAIANLRGGGEEGEQWHRAGMLGNKQNVFDDFHAAAEHLIATGVTTPAQLGISGGSNGGLLVGAALTQRPELYAAVVCSAPLLDMVRYEKFGLGATWNVEYGTVEDPEQFGWLHAYSPYHHVRESVPYPATLFTVFQSDTRVHPLHAWKMCAALQHASTGDRPVLLRNETEVGHGARSVSRSVDLSADTLTFLARHTGL</sequence>
<comment type="similarity">
    <text evidence="2">Belongs to the peptidase S9A family.</text>
</comment>
<dbReference type="GO" id="GO:0070012">
    <property type="term" value="F:oligopeptidase activity"/>
    <property type="evidence" value="ECO:0007669"/>
    <property type="project" value="TreeGrafter"/>
</dbReference>
<dbReference type="InterPro" id="IPR002471">
    <property type="entry name" value="Pept_S9_AS"/>
</dbReference>
<evidence type="ECO:0000313" key="10">
    <source>
        <dbReference type="Proteomes" id="UP000312512"/>
    </source>
</evidence>
<dbReference type="AlphaFoldDB" id="A0A5C4VZH2"/>
<dbReference type="InterPro" id="IPR029058">
    <property type="entry name" value="AB_hydrolase_fold"/>
</dbReference>
<dbReference type="PROSITE" id="PS00708">
    <property type="entry name" value="PRO_ENDOPEP_SER"/>
    <property type="match status" value="1"/>
</dbReference>
<organism evidence="9 10">
    <name type="scientific">Nonomuraea phyllanthi</name>
    <dbReference type="NCBI Taxonomy" id="2219224"/>
    <lineage>
        <taxon>Bacteria</taxon>
        <taxon>Bacillati</taxon>
        <taxon>Actinomycetota</taxon>
        <taxon>Actinomycetes</taxon>
        <taxon>Streptosporangiales</taxon>
        <taxon>Streptosporangiaceae</taxon>
        <taxon>Nonomuraea</taxon>
    </lineage>
</organism>
<dbReference type="OrthoDB" id="9801421at2"/>
<dbReference type="InterPro" id="IPR023302">
    <property type="entry name" value="Pept_S9A_N"/>
</dbReference>
<dbReference type="Proteomes" id="UP000312512">
    <property type="component" value="Unassembled WGS sequence"/>
</dbReference>
<keyword evidence="6" id="KW-0720">Serine protease</keyword>
<evidence type="ECO:0000256" key="6">
    <source>
        <dbReference type="ARBA" id="ARBA00022825"/>
    </source>
</evidence>
<feature type="domain" description="Peptidase S9A N-terminal" evidence="8">
    <location>
        <begin position="7"/>
        <end position="415"/>
    </location>
</feature>
<evidence type="ECO:0000313" key="9">
    <source>
        <dbReference type="EMBL" id="KAB8190826.1"/>
    </source>
</evidence>
<keyword evidence="10" id="KW-1185">Reference proteome</keyword>
<dbReference type="EC" id="3.4.21.26" evidence="3"/>
<keyword evidence="5" id="KW-0378">Hydrolase</keyword>
<proteinExistence type="inferred from homology"/>
<feature type="domain" description="Peptidase S9 prolyl oligopeptidase catalytic" evidence="7">
    <location>
        <begin position="476"/>
        <end position="684"/>
    </location>
</feature>
<evidence type="ECO:0000256" key="2">
    <source>
        <dbReference type="ARBA" id="ARBA00005228"/>
    </source>
</evidence>
<evidence type="ECO:0000256" key="4">
    <source>
        <dbReference type="ARBA" id="ARBA00022670"/>
    </source>
</evidence>
<comment type="caution">
    <text evidence="9">The sequence shown here is derived from an EMBL/GenBank/DDBJ whole genome shotgun (WGS) entry which is preliminary data.</text>
</comment>
<dbReference type="Gene3D" id="3.40.50.1820">
    <property type="entry name" value="alpha/beta hydrolase"/>
    <property type="match status" value="1"/>
</dbReference>
<dbReference type="Pfam" id="PF00326">
    <property type="entry name" value="Peptidase_S9"/>
    <property type="match status" value="1"/>
</dbReference>
<comment type="catalytic activity">
    <reaction evidence="1">
        <text>Hydrolysis of Pro-|-Xaa &gt;&gt; Ala-|-Xaa in oligopeptides.</text>
        <dbReference type="EC" id="3.4.21.26"/>
    </reaction>
</comment>
<dbReference type="SUPFAM" id="SSF53474">
    <property type="entry name" value="alpha/beta-Hydrolases"/>
    <property type="match status" value="1"/>
</dbReference>
<dbReference type="RefSeq" id="WP_139634226.1">
    <property type="nucleotide sequence ID" value="NZ_CP045572.1"/>
</dbReference>
<reference evidence="9 10" key="1">
    <citation type="submission" date="2019-10" db="EMBL/GenBank/DDBJ databases">
        <title>Nonomuraea sp. nov., isolated from Phyllanthus amarus.</title>
        <authorList>
            <person name="Klykleung N."/>
            <person name="Tanasupawat S."/>
        </authorList>
    </citation>
    <scope>NUCLEOTIDE SEQUENCE [LARGE SCALE GENOMIC DNA]</scope>
    <source>
        <strain evidence="9 10">PA1-10</strain>
    </source>
</reference>
<evidence type="ECO:0000256" key="1">
    <source>
        <dbReference type="ARBA" id="ARBA00001070"/>
    </source>
</evidence>
<dbReference type="GO" id="GO:0006508">
    <property type="term" value="P:proteolysis"/>
    <property type="evidence" value="ECO:0007669"/>
    <property type="project" value="UniProtKB-KW"/>
</dbReference>
<evidence type="ECO:0000256" key="3">
    <source>
        <dbReference type="ARBA" id="ARBA00011897"/>
    </source>
</evidence>
<evidence type="ECO:0000259" key="7">
    <source>
        <dbReference type="Pfam" id="PF00326"/>
    </source>
</evidence>
<evidence type="ECO:0000259" key="8">
    <source>
        <dbReference type="Pfam" id="PF02897"/>
    </source>
</evidence>
<protein>
    <recommendedName>
        <fullName evidence="3">prolyl oligopeptidase</fullName>
        <ecNumber evidence="3">3.4.21.26</ecNumber>
    </recommendedName>
</protein>
<dbReference type="SUPFAM" id="SSF50993">
    <property type="entry name" value="Peptidase/esterase 'gauge' domain"/>
    <property type="match status" value="1"/>
</dbReference>
<dbReference type="GO" id="GO:0004252">
    <property type="term" value="F:serine-type endopeptidase activity"/>
    <property type="evidence" value="ECO:0007669"/>
    <property type="project" value="UniProtKB-EC"/>
</dbReference>